<accession>A0A8H4PQ60</accession>
<feature type="compositionally biased region" description="Polar residues" evidence="3">
    <location>
        <begin position="109"/>
        <end position="119"/>
    </location>
</feature>
<reference evidence="6 7" key="1">
    <citation type="journal article" date="2020" name="Genome Biol. Evol.">
        <title>A new high-quality draft genome assembly of the Chinese cordyceps Ophiocordyceps sinensis.</title>
        <authorList>
            <person name="Shu R."/>
            <person name="Zhang J."/>
            <person name="Meng Q."/>
            <person name="Zhang H."/>
            <person name="Zhou G."/>
            <person name="Li M."/>
            <person name="Wu P."/>
            <person name="Zhao Y."/>
            <person name="Chen C."/>
            <person name="Qin Q."/>
        </authorList>
    </citation>
    <scope>NUCLEOTIDE SEQUENCE [LARGE SCALE GENOMIC DNA]</scope>
    <source>
        <strain evidence="6 7">IOZ07</strain>
    </source>
</reference>
<dbReference type="PROSITE" id="PS50014">
    <property type="entry name" value="BROMODOMAIN_2"/>
    <property type="match status" value="2"/>
</dbReference>
<dbReference type="OrthoDB" id="784962at2759"/>
<dbReference type="InterPro" id="IPR027353">
    <property type="entry name" value="NET_dom"/>
</dbReference>
<keyword evidence="7" id="KW-1185">Reference proteome</keyword>
<dbReference type="InterPro" id="IPR038336">
    <property type="entry name" value="NET_sf"/>
</dbReference>
<evidence type="ECO:0000259" key="5">
    <source>
        <dbReference type="PROSITE" id="PS51525"/>
    </source>
</evidence>
<feature type="region of interest" description="Disordered" evidence="3">
    <location>
        <begin position="689"/>
        <end position="725"/>
    </location>
</feature>
<dbReference type="SUPFAM" id="SSF47370">
    <property type="entry name" value="Bromodomain"/>
    <property type="match status" value="2"/>
</dbReference>
<dbReference type="Gene3D" id="1.20.1270.220">
    <property type="match status" value="1"/>
</dbReference>
<dbReference type="PANTHER" id="PTHR22880">
    <property type="entry name" value="FALZ-RELATED BROMODOMAIN-CONTAINING PROTEINS"/>
    <property type="match status" value="1"/>
</dbReference>
<feature type="compositionally biased region" description="Low complexity" evidence="3">
    <location>
        <begin position="807"/>
        <end position="822"/>
    </location>
</feature>
<feature type="region of interest" description="Disordered" evidence="3">
    <location>
        <begin position="1"/>
        <end position="312"/>
    </location>
</feature>
<feature type="compositionally biased region" description="Basic and acidic residues" evidence="3">
    <location>
        <begin position="131"/>
        <end position="155"/>
    </location>
</feature>
<dbReference type="InterPro" id="IPR036427">
    <property type="entry name" value="Bromodomain-like_sf"/>
</dbReference>
<feature type="compositionally biased region" description="Basic and acidic residues" evidence="3">
    <location>
        <begin position="281"/>
        <end position="300"/>
    </location>
</feature>
<evidence type="ECO:0000256" key="1">
    <source>
        <dbReference type="ARBA" id="ARBA00023117"/>
    </source>
</evidence>
<dbReference type="Pfam" id="PF00439">
    <property type="entry name" value="Bromodomain"/>
    <property type="match status" value="2"/>
</dbReference>
<dbReference type="GO" id="GO:0005634">
    <property type="term" value="C:nucleus"/>
    <property type="evidence" value="ECO:0007669"/>
    <property type="project" value="TreeGrafter"/>
</dbReference>
<dbReference type="PROSITE" id="PS51525">
    <property type="entry name" value="NET"/>
    <property type="match status" value="1"/>
</dbReference>
<feature type="domain" description="Bromo" evidence="4">
    <location>
        <begin position="375"/>
        <end position="451"/>
    </location>
</feature>
<dbReference type="GO" id="GO:0000785">
    <property type="term" value="C:chromatin"/>
    <property type="evidence" value="ECO:0007669"/>
    <property type="project" value="TreeGrafter"/>
</dbReference>
<feature type="compositionally biased region" description="Basic and acidic residues" evidence="3">
    <location>
        <begin position="537"/>
        <end position="552"/>
    </location>
</feature>
<dbReference type="PRINTS" id="PR00503">
    <property type="entry name" value="BROMODOMAIN"/>
</dbReference>
<dbReference type="GO" id="GO:0006355">
    <property type="term" value="P:regulation of DNA-templated transcription"/>
    <property type="evidence" value="ECO:0007669"/>
    <property type="project" value="TreeGrafter"/>
</dbReference>
<proteinExistence type="predicted"/>
<dbReference type="EMBL" id="JAAVMX010000005">
    <property type="protein sequence ID" value="KAF4508419.1"/>
    <property type="molecule type" value="Genomic_DNA"/>
</dbReference>
<feature type="compositionally biased region" description="Polar residues" evidence="3">
    <location>
        <begin position="57"/>
        <end position="71"/>
    </location>
</feature>
<dbReference type="InterPro" id="IPR050935">
    <property type="entry name" value="Bromo_chromatin_reader"/>
</dbReference>
<dbReference type="Proteomes" id="UP000557566">
    <property type="component" value="Unassembled WGS sequence"/>
</dbReference>
<evidence type="ECO:0000313" key="6">
    <source>
        <dbReference type="EMBL" id="KAF4508419.1"/>
    </source>
</evidence>
<comment type="caution">
    <text evidence="6">The sequence shown here is derived from an EMBL/GenBank/DDBJ whole genome shotgun (WGS) entry which is preliminary data.</text>
</comment>
<keyword evidence="1 2" id="KW-0103">Bromodomain</keyword>
<evidence type="ECO:0000256" key="2">
    <source>
        <dbReference type="PROSITE-ProRule" id="PRU00035"/>
    </source>
</evidence>
<evidence type="ECO:0000256" key="3">
    <source>
        <dbReference type="SAM" id="MobiDB-lite"/>
    </source>
</evidence>
<dbReference type="SMART" id="SM00297">
    <property type="entry name" value="BROMO"/>
    <property type="match status" value="1"/>
</dbReference>
<sequence>MASPGPDASASNPQPQKPVPESESHSEVNGHASPADESQAKSKLDNAVESQAKRATPKNTPENVATDSPQTEADKPTVNGNGTKADHATDADAADQNRSRDAEPDAKSSAANTGKQSTPAAIESVAPATEDAAKPESEVADAKEKERVEISDKSPSKAPEQSPDAKVEDSRMTNSHTDKEDAKSEGTGTMGEPQAAQRADPTVLDMEMTDPPAEESAKTPNPDVDMPSAGDTTNLPASEVDLGPASMSQLAIDSTEKGSSPVCASADVSMTDAPPSVKVARQRDEDAAEEPAPKRAKTEPMDDVEAAAESEPAPADMALDQAPAVVVAPAAGQEAAGLDETALAALSNWRDEETNSRSLTQFQRREIRKVIDRVKKTKSGGHFRDSVQKLWPMLWDSYMERVEKPMDLGEIGRSIKDTVNSPIATLGDFRVNLSLIFENALTFNGPAHDVTAAAAHAVKTVWEDVLLIPSDEPTRPRAVPKPKPIRESRAVSNVEPAAAPRRQSAEAPSSVAAAAVPTTIMTGTAAANSPSTPQEPAGDRRSSTATDGDRPKRTVRAPKPKDIDYTTKPSRKKLKPELQFCDEVLTDLMHPKNHDINSWFLEPVDAEGLNIPTYYAHIKKPMDLGKVQRMLGNGDISSLKDFDKNVRLIFDNCYKFNGYPEEGNPIALIGKRLEDHYVAQMKNKDAWLGKHAAKAKPPRASVSNASDEDDDDDDEGDDAADAAVDSKELEELQAKLDEETKKLNGMLLGGNQHLIDIQKGIVDVVQNALIKAAQNAQVRARNDKSSKKSGKGGKSKASGGSGGRKSTGGTSQSKKSGGSKKAAAKKTLTAADKDQIAAAINDLEFPHLERAIDLIKKDTGQLENPNGELELDFDQLSNDAMLRLWELCKKALPGFGP</sequence>
<feature type="region of interest" description="Disordered" evidence="3">
    <location>
        <begin position="471"/>
        <end position="512"/>
    </location>
</feature>
<feature type="region of interest" description="Disordered" evidence="3">
    <location>
        <begin position="524"/>
        <end position="569"/>
    </location>
</feature>
<dbReference type="Pfam" id="PF17035">
    <property type="entry name" value="BET"/>
    <property type="match status" value="1"/>
</dbReference>
<feature type="domain" description="NET" evidence="5">
    <location>
        <begin position="818"/>
        <end position="897"/>
    </location>
</feature>
<feature type="compositionally biased region" description="Basic and acidic residues" evidence="3">
    <location>
        <begin position="84"/>
        <end position="106"/>
    </location>
</feature>
<dbReference type="Gene3D" id="1.20.920.10">
    <property type="entry name" value="Bromodomain-like"/>
    <property type="match status" value="2"/>
</dbReference>
<protein>
    <recommendedName>
        <fullName evidence="8">Transcription regulator BDF1</fullName>
    </recommendedName>
</protein>
<organism evidence="6 7">
    <name type="scientific">Ophiocordyceps sinensis</name>
    <dbReference type="NCBI Taxonomy" id="72228"/>
    <lineage>
        <taxon>Eukaryota</taxon>
        <taxon>Fungi</taxon>
        <taxon>Dikarya</taxon>
        <taxon>Ascomycota</taxon>
        <taxon>Pezizomycotina</taxon>
        <taxon>Sordariomycetes</taxon>
        <taxon>Hypocreomycetidae</taxon>
        <taxon>Hypocreales</taxon>
        <taxon>Ophiocordycipitaceae</taxon>
        <taxon>Ophiocordyceps</taxon>
    </lineage>
</organism>
<name>A0A8H4PQ60_9HYPO</name>
<dbReference type="InterPro" id="IPR001487">
    <property type="entry name" value="Bromodomain"/>
</dbReference>
<feature type="compositionally biased region" description="Acidic residues" evidence="3">
    <location>
        <begin position="706"/>
        <end position="720"/>
    </location>
</feature>
<dbReference type="AlphaFoldDB" id="A0A8H4PQ60"/>
<dbReference type="PANTHER" id="PTHR22880:SF225">
    <property type="entry name" value="BROMODOMAIN-CONTAINING PROTEIN BET-1-RELATED"/>
    <property type="match status" value="1"/>
</dbReference>
<evidence type="ECO:0000259" key="4">
    <source>
        <dbReference type="PROSITE" id="PS50014"/>
    </source>
</evidence>
<feature type="compositionally biased region" description="Polar residues" evidence="3">
    <location>
        <begin position="524"/>
        <end position="534"/>
    </location>
</feature>
<feature type="compositionally biased region" description="Basic and acidic residues" evidence="3">
    <location>
        <begin position="163"/>
        <end position="184"/>
    </location>
</feature>
<feature type="region of interest" description="Disordered" evidence="3">
    <location>
        <begin position="773"/>
        <end position="822"/>
    </location>
</feature>
<dbReference type="CDD" id="cd04369">
    <property type="entry name" value="Bromodomain"/>
    <property type="match status" value="1"/>
</dbReference>
<gene>
    <name evidence="6" type="ORF">G6O67_004800</name>
</gene>
<dbReference type="GO" id="GO:0006338">
    <property type="term" value="P:chromatin remodeling"/>
    <property type="evidence" value="ECO:0007669"/>
    <property type="project" value="TreeGrafter"/>
</dbReference>
<evidence type="ECO:0008006" key="8">
    <source>
        <dbReference type="Google" id="ProtNLM"/>
    </source>
</evidence>
<evidence type="ECO:0000313" key="7">
    <source>
        <dbReference type="Proteomes" id="UP000557566"/>
    </source>
</evidence>
<feature type="domain" description="Bromo" evidence="4">
    <location>
        <begin position="592"/>
        <end position="664"/>
    </location>
</feature>